<accession>A0ABQ9HL08</accession>
<name>A0ABQ9HL08_9NEOP</name>
<gene>
    <name evidence="1" type="ORF">PR048_011040</name>
</gene>
<dbReference type="EMBL" id="JARBHB010000004">
    <property type="protein sequence ID" value="KAJ8884844.1"/>
    <property type="molecule type" value="Genomic_DNA"/>
</dbReference>
<keyword evidence="2" id="KW-1185">Reference proteome</keyword>
<reference evidence="1 2" key="1">
    <citation type="submission" date="2023-02" db="EMBL/GenBank/DDBJ databases">
        <title>LHISI_Scaffold_Assembly.</title>
        <authorList>
            <person name="Stuart O.P."/>
            <person name="Cleave R."/>
            <person name="Magrath M.J.L."/>
            <person name="Mikheyev A.S."/>
        </authorList>
    </citation>
    <scope>NUCLEOTIDE SEQUENCE [LARGE SCALE GENOMIC DNA]</scope>
    <source>
        <strain evidence="1">Daus_M_001</strain>
        <tissue evidence="1">Leg muscle</tissue>
    </source>
</reference>
<proteinExistence type="predicted"/>
<evidence type="ECO:0000313" key="2">
    <source>
        <dbReference type="Proteomes" id="UP001159363"/>
    </source>
</evidence>
<comment type="caution">
    <text evidence="1">The sequence shown here is derived from an EMBL/GenBank/DDBJ whole genome shotgun (WGS) entry which is preliminary data.</text>
</comment>
<sequence>MKIDGIWYRIPMCNIRKDTAKKMWEALNVAYEDTGANIVSILLERLFDIKLKRC</sequence>
<evidence type="ECO:0000313" key="1">
    <source>
        <dbReference type="EMBL" id="KAJ8884844.1"/>
    </source>
</evidence>
<protein>
    <submittedName>
        <fullName evidence="1">Uncharacterized protein</fullName>
    </submittedName>
</protein>
<organism evidence="1 2">
    <name type="scientific">Dryococelus australis</name>
    <dbReference type="NCBI Taxonomy" id="614101"/>
    <lineage>
        <taxon>Eukaryota</taxon>
        <taxon>Metazoa</taxon>
        <taxon>Ecdysozoa</taxon>
        <taxon>Arthropoda</taxon>
        <taxon>Hexapoda</taxon>
        <taxon>Insecta</taxon>
        <taxon>Pterygota</taxon>
        <taxon>Neoptera</taxon>
        <taxon>Polyneoptera</taxon>
        <taxon>Phasmatodea</taxon>
        <taxon>Verophasmatodea</taxon>
        <taxon>Anareolatae</taxon>
        <taxon>Phasmatidae</taxon>
        <taxon>Eurycanthinae</taxon>
        <taxon>Dryococelus</taxon>
    </lineage>
</organism>
<dbReference type="Proteomes" id="UP001159363">
    <property type="component" value="Chromosome X"/>
</dbReference>